<comment type="caution">
    <text evidence="1">The sequence shown here is derived from an EMBL/GenBank/DDBJ whole genome shotgun (WGS) entry which is preliminary data.</text>
</comment>
<gene>
    <name evidence="1" type="ORF">RJT34_10541</name>
</gene>
<evidence type="ECO:0000313" key="2">
    <source>
        <dbReference type="Proteomes" id="UP001359559"/>
    </source>
</evidence>
<dbReference type="Proteomes" id="UP001359559">
    <property type="component" value="Unassembled WGS sequence"/>
</dbReference>
<protein>
    <submittedName>
        <fullName evidence="1">Uncharacterized protein</fullName>
    </submittedName>
</protein>
<keyword evidence="2" id="KW-1185">Reference proteome</keyword>
<evidence type="ECO:0000313" key="1">
    <source>
        <dbReference type="EMBL" id="KAK7312010.1"/>
    </source>
</evidence>
<sequence length="124" mass="14475">MEERVPEGHVEDLTYLEPRRLAFENTSASVKRVVPVVTPDHKVEIIRQLQEDIVELRRERSTPAERMSPPRLHQLEVSRPEVSHMPYYSKIITYDEEQQAQSLQNNKPLDVRLFPPVLLHLGIS</sequence>
<dbReference type="AlphaFoldDB" id="A0AAN9K670"/>
<reference evidence="1 2" key="1">
    <citation type="submission" date="2024-01" db="EMBL/GenBank/DDBJ databases">
        <title>The genomes of 5 underutilized Papilionoideae crops provide insights into root nodulation and disease resistance.</title>
        <authorList>
            <person name="Yuan L."/>
        </authorList>
    </citation>
    <scope>NUCLEOTIDE SEQUENCE [LARGE SCALE GENOMIC DNA]</scope>
    <source>
        <strain evidence="1">LY-2023</strain>
        <tissue evidence="1">Leaf</tissue>
    </source>
</reference>
<dbReference type="EMBL" id="JAYKXN010000002">
    <property type="protein sequence ID" value="KAK7312010.1"/>
    <property type="molecule type" value="Genomic_DNA"/>
</dbReference>
<accession>A0AAN9K670</accession>
<name>A0AAN9K670_CLITE</name>
<organism evidence="1 2">
    <name type="scientific">Clitoria ternatea</name>
    <name type="common">Butterfly pea</name>
    <dbReference type="NCBI Taxonomy" id="43366"/>
    <lineage>
        <taxon>Eukaryota</taxon>
        <taxon>Viridiplantae</taxon>
        <taxon>Streptophyta</taxon>
        <taxon>Embryophyta</taxon>
        <taxon>Tracheophyta</taxon>
        <taxon>Spermatophyta</taxon>
        <taxon>Magnoliopsida</taxon>
        <taxon>eudicotyledons</taxon>
        <taxon>Gunneridae</taxon>
        <taxon>Pentapetalae</taxon>
        <taxon>rosids</taxon>
        <taxon>fabids</taxon>
        <taxon>Fabales</taxon>
        <taxon>Fabaceae</taxon>
        <taxon>Papilionoideae</taxon>
        <taxon>50 kb inversion clade</taxon>
        <taxon>NPAAA clade</taxon>
        <taxon>indigoferoid/millettioid clade</taxon>
        <taxon>Phaseoleae</taxon>
        <taxon>Clitoria</taxon>
    </lineage>
</organism>
<proteinExistence type="predicted"/>